<organism evidence="2 3">
    <name type="scientific">Clunio marinus</name>
    <dbReference type="NCBI Taxonomy" id="568069"/>
    <lineage>
        <taxon>Eukaryota</taxon>
        <taxon>Metazoa</taxon>
        <taxon>Ecdysozoa</taxon>
        <taxon>Arthropoda</taxon>
        <taxon>Hexapoda</taxon>
        <taxon>Insecta</taxon>
        <taxon>Pterygota</taxon>
        <taxon>Neoptera</taxon>
        <taxon>Endopterygota</taxon>
        <taxon>Diptera</taxon>
        <taxon>Nematocera</taxon>
        <taxon>Chironomoidea</taxon>
        <taxon>Chironomidae</taxon>
        <taxon>Clunio</taxon>
    </lineage>
</organism>
<evidence type="ECO:0000256" key="1">
    <source>
        <dbReference type="SAM" id="SignalP"/>
    </source>
</evidence>
<dbReference type="Proteomes" id="UP000183832">
    <property type="component" value="Unassembled WGS sequence"/>
</dbReference>
<reference evidence="2 3" key="1">
    <citation type="submission" date="2015-04" db="EMBL/GenBank/DDBJ databases">
        <authorList>
            <person name="Syromyatnikov M.Y."/>
            <person name="Popov V.N."/>
        </authorList>
    </citation>
    <scope>NUCLEOTIDE SEQUENCE [LARGE SCALE GENOMIC DNA]</scope>
</reference>
<keyword evidence="1" id="KW-0732">Signal</keyword>
<evidence type="ECO:0000313" key="2">
    <source>
        <dbReference type="EMBL" id="CRL00571.1"/>
    </source>
</evidence>
<feature type="signal peptide" evidence="1">
    <location>
        <begin position="1"/>
        <end position="24"/>
    </location>
</feature>
<accession>A0A1J1IK12</accession>
<keyword evidence="3" id="KW-1185">Reference proteome</keyword>
<dbReference type="AlphaFoldDB" id="A0A1J1IK12"/>
<feature type="chain" id="PRO_5012498281" evidence="1">
    <location>
        <begin position="25"/>
        <end position="137"/>
    </location>
</feature>
<sequence length="137" mass="15823">MNFQYHHCLYIFFLIFSWENFSEACDGYDIKLKNIKNCCPENQVVTIMKNSTTVVNEKCEVSSYTCADVKAYTRTTVIVELRRNGITIYNGTQNLCQKSKKNELSRVIMSVFGLRCSMEQKIFCDNGKKLLTLTSNI</sequence>
<name>A0A1J1IK12_9DIPT</name>
<evidence type="ECO:0000313" key="3">
    <source>
        <dbReference type="Proteomes" id="UP000183832"/>
    </source>
</evidence>
<proteinExistence type="predicted"/>
<dbReference type="OrthoDB" id="8184313at2759"/>
<gene>
    <name evidence="2" type="ORF">CLUMA_CG013831</name>
</gene>
<protein>
    <submittedName>
        <fullName evidence="2">CLUMA_CG013831, isoform A</fullName>
    </submittedName>
</protein>
<dbReference type="EMBL" id="CVRI01000054">
    <property type="protein sequence ID" value="CRL00571.1"/>
    <property type="molecule type" value="Genomic_DNA"/>
</dbReference>